<dbReference type="RefSeq" id="WP_377387160.1">
    <property type="nucleotide sequence ID" value="NZ_JBHUIX010000003.1"/>
</dbReference>
<dbReference type="Gene3D" id="2.20.25.10">
    <property type="match status" value="1"/>
</dbReference>
<dbReference type="EMBL" id="JBHUIX010000003">
    <property type="protein sequence ID" value="MFD2172828.1"/>
    <property type="molecule type" value="Genomic_DNA"/>
</dbReference>
<accession>A0ABW5A601</accession>
<dbReference type="Proteomes" id="UP001597413">
    <property type="component" value="Unassembled WGS sequence"/>
</dbReference>
<evidence type="ECO:0000313" key="3">
    <source>
        <dbReference type="Proteomes" id="UP001597413"/>
    </source>
</evidence>
<comment type="caution">
    <text evidence="2">The sequence shown here is derived from an EMBL/GenBank/DDBJ whole genome shotgun (WGS) entry which is preliminary data.</text>
</comment>
<proteinExistence type="inferred from homology"/>
<dbReference type="SUPFAM" id="SSF158997">
    <property type="entry name" value="Trm112p-like"/>
    <property type="match status" value="1"/>
</dbReference>
<protein>
    <recommendedName>
        <fullName evidence="1">UPF0434 protein ACFSM0_01865</fullName>
    </recommendedName>
</protein>
<keyword evidence="3" id="KW-1185">Reference proteome</keyword>
<gene>
    <name evidence="2" type="ORF">ACFSM0_01865</name>
</gene>
<dbReference type="HAMAP" id="MF_01187">
    <property type="entry name" value="UPF0434"/>
    <property type="match status" value="1"/>
</dbReference>
<evidence type="ECO:0000313" key="2">
    <source>
        <dbReference type="EMBL" id="MFD2172828.1"/>
    </source>
</evidence>
<reference evidence="3" key="1">
    <citation type="journal article" date="2019" name="Int. J. Syst. Evol. Microbiol.">
        <title>The Global Catalogue of Microorganisms (GCM) 10K type strain sequencing project: providing services to taxonomists for standard genome sequencing and annotation.</title>
        <authorList>
            <consortium name="The Broad Institute Genomics Platform"/>
            <consortium name="The Broad Institute Genome Sequencing Center for Infectious Disease"/>
            <person name="Wu L."/>
            <person name="Ma J."/>
        </authorList>
    </citation>
    <scope>NUCLEOTIDE SEQUENCE [LARGE SCALE GENOMIC DNA]</scope>
    <source>
        <strain evidence="3">CCUG 55131</strain>
    </source>
</reference>
<dbReference type="InterPro" id="IPR005651">
    <property type="entry name" value="Trm112-like"/>
</dbReference>
<sequence>MLEALVCPFTQTALCYDAARQELVSKAAGLAYPIRGGIPILIADEARRLK</sequence>
<dbReference type="PANTHER" id="PTHR33505">
    <property type="entry name" value="ZGC:162634"/>
    <property type="match status" value="1"/>
</dbReference>
<dbReference type="PANTHER" id="PTHR33505:SF4">
    <property type="entry name" value="PROTEIN PREY, MITOCHONDRIAL"/>
    <property type="match status" value="1"/>
</dbReference>
<name>A0ABW5A601_9RHOB</name>
<organism evidence="2 3">
    <name type="scientific">Rhodobacter lacus</name>
    <dbReference type="NCBI Taxonomy" id="1641972"/>
    <lineage>
        <taxon>Bacteria</taxon>
        <taxon>Pseudomonadati</taxon>
        <taxon>Pseudomonadota</taxon>
        <taxon>Alphaproteobacteria</taxon>
        <taxon>Rhodobacterales</taxon>
        <taxon>Rhodobacter group</taxon>
        <taxon>Rhodobacter</taxon>
    </lineage>
</organism>
<dbReference type="Pfam" id="PF03966">
    <property type="entry name" value="Trm112p"/>
    <property type="match status" value="1"/>
</dbReference>
<comment type="similarity">
    <text evidence="1">Belongs to the UPF0434 family.</text>
</comment>
<evidence type="ECO:0000256" key="1">
    <source>
        <dbReference type="HAMAP-Rule" id="MF_01187"/>
    </source>
</evidence>